<dbReference type="SFLD" id="SFLDS00003">
    <property type="entry name" value="Haloacid_Dehalogenase"/>
    <property type="match status" value="1"/>
</dbReference>
<protein>
    <recommendedName>
        <fullName evidence="2">Haloacid dehalogenase-like hydrolase domain-containing protein 3</fullName>
    </recommendedName>
</protein>
<evidence type="ECO:0000313" key="3">
    <source>
        <dbReference type="EMBL" id="CBY36325.1"/>
    </source>
</evidence>
<dbReference type="Proteomes" id="UP000011014">
    <property type="component" value="Unassembled WGS sequence"/>
</dbReference>
<dbReference type="Gene3D" id="3.40.50.1000">
    <property type="entry name" value="HAD superfamily/HAD-like"/>
    <property type="match status" value="1"/>
</dbReference>
<dbReference type="GO" id="GO:0005634">
    <property type="term" value="C:nucleus"/>
    <property type="evidence" value="ECO:0007669"/>
    <property type="project" value="TreeGrafter"/>
</dbReference>
<dbReference type="SFLD" id="SFLDG01129">
    <property type="entry name" value="C1.5:_HAD__Beta-PGM__Phosphata"/>
    <property type="match status" value="1"/>
</dbReference>
<dbReference type="PANTHER" id="PTHR46191:SF2">
    <property type="entry name" value="HALOACID DEHALOGENASE-LIKE HYDROLASE DOMAIN-CONTAINING PROTEIN 3"/>
    <property type="match status" value="1"/>
</dbReference>
<dbReference type="NCBIfam" id="TIGR01549">
    <property type="entry name" value="HAD-SF-IA-v1"/>
    <property type="match status" value="1"/>
</dbReference>
<dbReference type="AlphaFoldDB" id="E4YLG4"/>
<organism evidence="3">
    <name type="scientific">Oikopleura dioica</name>
    <name type="common">Tunicate</name>
    <dbReference type="NCBI Taxonomy" id="34765"/>
    <lineage>
        <taxon>Eukaryota</taxon>
        <taxon>Metazoa</taxon>
        <taxon>Chordata</taxon>
        <taxon>Tunicata</taxon>
        <taxon>Appendicularia</taxon>
        <taxon>Copelata</taxon>
        <taxon>Oikopleuridae</taxon>
        <taxon>Oikopleura</taxon>
    </lineage>
</organism>
<dbReference type="InterPro" id="IPR023214">
    <property type="entry name" value="HAD_sf"/>
</dbReference>
<gene>
    <name evidence="3" type="ORF">GSOID_T00028820001</name>
</gene>
<dbReference type="Pfam" id="PF00702">
    <property type="entry name" value="Hydrolase"/>
    <property type="match status" value="1"/>
</dbReference>
<dbReference type="InterPro" id="IPR006439">
    <property type="entry name" value="HAD-SF_hydro_IA"/>
</dbReference>
<name>E4YLG4_OIKDI</name>
<evidence type="ECO:0000256" key="1">
    <source>
        <dbReference type="ARBA" id="ARBA00007958"/>
    </source>
</evidence>
<dbReference type="InterPro" id="IPR036412">
    <property type="entry name" value="HAD-like_sf"/>
</dbReference>
<reference evidence="3" key="1">
    <citation type="journal article" date="2010" name="Science">
        <title>Plasticity of animal genome architecture unmasked by rapid evolution of a pelagic tunicate.</title>
        <authorList>
            <person name="Denoeud F."/>
            <person name="Henriet S."/>
            <person name="Mungpakdee S."/>
            <person name="Aury J.M."/>
            <person name="Da Silva C."/>
            <person name="Brinkmann H."/>
            <person name="Mikhaleva J."/>
            <person name="Olsen L.C."/>
            <person name="Jubin C."/>
            <person name="Canestro C."/>
            <person name="Bouquet J.M."/>
            <person name="Danks G."/>
            <person name="Poulain J."/>
            <person name="Campsteijn C."/>
            <person name="Adamski M."/>
            <person name="Cross I."/>
            <person name="Yadetie F."/>
            <person name="Muffato M."/>
            <person name="Louis A."/>
            <person name="Butcher S."/>
            <person name="Tsagkogeorga G."/>
            <person name="Konrad A."/>
            <person name="Singh S."/>
            <person name="Jensen M.F."/>
            <person name="Cong E.H."/>
            <person name="Eikeseth-Otteraa H."/>
            <person name="Noel B."/>
            <person name="Anthouard V."/>
            <person name="Porcel B.M."/>
            <person name="Kachouri-Lafond R."/>
            <person name="Nishino A."/>
            <person name="Ugolini M."/>
            <person name="Chourrout P."/>
            <person name="Nishida H."/>
            <person name="Aasland R."/>
            <person name="Huzurbazar S."/>
            <person name="Westhof E."/>
            <person name="Delsuc F."/>
            <person name="Lehrach H."/>
            <person name="Reinhardt R."/>
            <person name="Weissenbach J."/>
            <person name="Roy S.W."/>
            <person name="Artiguenave F."/>
            <person name="Postlethwait J.H."/>
            <person name="Manak J.R."/>
            <person name="Thompson E.M."/>
            <person name="Jaillon O."/>
            <person name="Du Pasquier L."/>
            <person name="Boudinot P."/>
            <person name="Liberles D.A."/>
            <person name="Volff J.N."/>
            <person name="Philippe H."/>
            <person name="Lenhard B."/>
            <person name="Roest Crollius H."/>
            <person name="Wincker P."/>
            <person name="Chourrout D."/>
        </authorList>
    </citation>
    <scope>NUCLEOTIDE SEQUENCE [LARGE SCALE GENOMIC DNA]</scope>
</reference>
<dbReference type="Gene3D" id="1.10.150.720">
    <property type="entry name" value="Haloacid dehalogenase-like hydrolase"/>
    <property type="match status" value="1"/>
</dbReference>
<sequence length="241" mass="27676">MAFRLVAFDALNTLIRITGSTGQQYLRTLDLHTIGTVSSTTEDAMNAQFWQARTEIMSKHPAYGFYTQKTSEEVWKKIFEETTRPFVDQDTTEDELEEAFQYIYNTFDYELIENASDLLKSIDRSKTKTCVYTNGDERIHRILKQLGIYDHIDFVLSSAETGLEKPRAQAYVRCLEVAGIKEPSEAVYIGDDVEKDFLGPRRLGMHSINILPNKPEIVPDDSYVNNLNSLKRVLSKFELTH</sequence>
<evidence type="ECO:0000256" key="2">
    <source>
        <dbReference type="ARBA" id="ARBA00015556"/>
    </source>
</evidence>
<dbReference type="PANTHER" id="PTHR46191">
    <property type="match status" value="1"/>
</dbReference>
<accession>E4YLG4</accession>
<dbReference type="InterPro" id="IPR051828">
    <property type="entry name" value="HAD-like_hydrolase_domain"/>
</dbReference>
<dbReference type="SUPFAM" id="SSF56784">
    <property type="entry name" value="HAD-like"/>
    <property type="match status" value="1"/>
</dbReference>
<dbReference type="InterPro" id="IPR044924">
    <property type="entry name" value="HAD-SF_hydro_IA_REG-2-like_cap"/>
</dbReference>
<dbReference type="EMBL" id="FN654758">
    <property type="protein sequence ID" value="CBY36325.1"/>
    <property type="molecule type" value="Genomic_DNA"/>
</dbReference>
<proteinExistence type="inferred from homology"/>
<comment type="similarity">
    <text evidence="1">Belongs to the HAD-like hydrolase superfamily.</text>
</comment>